<dbReference type="Pfam" id="PF13304">
    <property type="entry name" value="AAA_21"/>
    <property type="match status" value="1"/>
</dbReference>
<feature type="domain" description="ATPase AAA-type core" evidence="1">
    <location>
        <begin position="24"/>
        <end position="285"/>
    </location>
</feature>
<dbReference type="RefSeq" id="WP_103922206.1">
    <property type="nucleotide sequence ID" value="NZ_FMSV02000556.1"/>
</dbReference>
<protein>
    <submittedName>
        <fullName evidence="2">Recombination protein F</fullName>
    </submittedName>
</protein>
<keyword evidence="3" id="KW-1185">Reference proteome</keyword>
<dbReference type="InterPro" id="IPR051396">
    <property type="entry name" value="Bact_Antivir_Def_Nuclease"/>
</dbReference>
<dbReference type="PANTHER" id="PTHR43581:SF2">
    <property type="entry name" value="EXCINUCLEASE ATPASE SUBUNIT"/>
    <property type="match status" value="1"/>
</dbReference>
<evidence type="ECO:0000259" key="1">
    <source>
        <dbReference type="Pfam" id="PF13304"/>
    </source>
</evidence>
<dbReference type="CDD" id="cd00267">
    <property type="entry name" value="ABC_ATPase"/>
    <property type="match status" value="1"/>
</dbReference>
<gene>
    <name evidence="2" type="ORF">MBHS_04580</name>
</gene>
<evidence type="ECO:0000313" key="3">
    <source>
        <dbReference type="Proteomes" id="UP000236724"/>
    </source>
</evidence>
<accession>A0A1H6FF29</accession>
<dbReference type="GO" id="GO:0005524">
    <property type="term" value="F:ATP binding"/>
    <property type="evidence" value="ECO:0007669"/>
    <property type="project" value="InterPro"/>
</dbReference>
<dbReference type="InterPro" id="IPR003959">
    <property type="entry name" value="ATPase_AAA_core"/>
</dbReference>
<reference evidence="2 3" key="1">
    <citation type="submission" date="2016-10" db="EMBL/GenBank/DDBJ databases">
        <authorList>
            <person name="de Groot N.N."/>
        </authorList>
    </citation>
    <scope>NUCLEOTIDE SEQUENCE [LARGE SCALE GENOMIC DNA]</scope>
    <source>
        <strain evidence="2">MBHS1</strain>
    </source>
</reference>
<name>A0A1H6FF29_9GAMM</name>
<dbReference type="Proteomes" id="UP000236724">
    <property type="component" value="Unassembled WGS sequence"/>
</dbReference>
<dbReference type="EMBL" id="FMSV02000556">
    <property type="protein sequence ID" value="SEH08688.1"/>
    <property type="molecule type" value="Genomic_DNA"/>
</dbReference>
<proteinExistence type="predicted"/>
<sequence>MINSLKLENFTLFQDNEFNFSPGLNVFVGENSTGKTHILKIVYAIWYAHISRYLSRFPALENSNSITQYLSKIEGVFKTGTQNLVGRHDIKNSTKIALTKPNIDFEFNTKSSLQFEDDTPNTSYPNKPSSPIFLPAKEILSIYPKFTSLYEEFYLAFDETYYDLCKTLNRPLRKKLNKKEQSLIQDLEVLIDNAKVIFEGDRFYLKTPGMDNLMDIHMVAEGHRKIATLIYLIQNDSLKEGVSLFWDEPESNLNPQLIKFVAKAILALTENGIQVFIATHSLFLLRELEILTSQSVHHHADAVQFFGFHKNTDVGMVVEQGNSLDDVGDIAALDEELIQSDRFMQIMVAGH</sequence>
<dbReference type="SUPFAM" id="SSF52540">
    <property type="entry name" value="P-loop containing nucleoside triphosphate hydrolases"/>
    <property type="match status" value="1"/>
</dbReference>
<dbReference type="InterPro" id="IPR027417">
    <property type="entry name" value="P-loop_NTPase"/>
</dbReference>
<evidence type="ECO:0000313" key="2">
    <source>
        <dbReference type="EMBL" id="SEH08688.1"/>
    </source>
</evidence>
<organism evidence="2 3">
    <name type="scientific">Candidatus Venteria ishoeyi</name>
    <dbReference type="NCBI Taxonomy" id="1899563"/>
    <lineage>
        <taxon>Bacteria</taxon>
        <taxon>Pseudomonadati</taxon>
        <taxon>Pseudomonadota</taxon>
        <taxon>Gammaproteobacteria</taxon>
        <taxon>Thiotrichales</taxon>
        <taxon>Thiotrichaceae</taxon>
        <taxon>Venteria</taxon>
    </lineage>
</organism>
<dbReference type="PANTHER" id="PTHR43581">
    <property type="entry name" value="ATP/GTP PHOSPHATASE"/>
    <property type="match status" value="1"/>
</dbReference>
<dbReference type="GO" id="GO:0016887">
    <property type="term" value="F:ATP hydrolysis activity"/>
    <property type="evidence" value="ECO:0007669"/>
    <property type="project" value="InterPro"/>
</dbReference>
<dbReference type="Gene3D" id="3.40.50.300">
    <property type="entry name" value="P-loop containing nucleotide triphosphate hydrolases"/>
    <property type="match status" value="1"/>
</dbReference>
<dbReference type="AlphaFoldDB" id="A0A1H6FF29"/>
<dbReference type="OrthoDB" id="9815944at2"/>